<evidence type="ECO:0000256" key="3">
    <source>
        <dbReference type="ARBA" id="ARBA00023125"/>
    </source>
</evidence>
<evidence type="ECO:0000313" key="7">
    <source>
        <dbReference type="Proteomes" id="UP000183447"/>
    </source>
</evidence>
<dbReference type="InterPro" id="IPR036388">
    <property type="entry name" value="WH-like_DNA-bd_sf"/>
</dbReference>
<protein>
    <submittedName>
        <fullName evidence="6">DNA-binding transcriptional regulator, LysR family</fullName>
    </submittedName>
</protein>
<dbReference type="GO" id="GO:0003700">
    <property type="term" value="F:DNA-binding transcription factor activity"/>
    <property type="evidence" value="ECO:0007669"/>
    <property type="project" value="InterPro"/>
</dbReference>
<dbReference type="STRING" id="665118.SAMN02983003_3925"/>
<name>A0A1K2I3D3_9HYPH</name>
<evidence type="ECO:0000259" key="5">
    <source>
        <dbReference type="PROSITE" id="PS50931"/>
    </source>
</evidence>
<proteinExistence type="inferred from homology"/>
<dbReference type="GO" id="GO:0003677">
    <property type="term" value="F:DNA binding"/>
    <property type="evidence" value="ECO:0007669"/>
    <property type="project" value="UniProtKB-KW"/>
</dbReference>
<reference evidence="6 7" key="1">
    <citation type="submission" date="2016-11" db="EMBL/GenBank/DDBJ databases">
        <authorList>
            <person name="Jaros S."/>
            <person name="Januszkiewicz K."/>
            <person name="Wedrychowicz H."/>
        </authorList>
    </citation>
    <scope>NUCLEOTIDE SEQUENCE [LARGE SCALE GENOMIC DNA]</scope>
    <source>
        <strain evidence="6 7">ATCC 23634</strain>
    </source>
</reference>
<keyword evidence="3 6" id="KW-0238">DNA-binding</keyword>
<evidence type="ECO:0000256" key="2">
    <source>
        <dbReference type="ARBA" id="ARBA00023015"/>
    </source>
</evidence>
<dbReference type="Gene3D" id="1.10.10.10">
    <property type="entry name" value="Winged helix-like DNA-binding domain superfamily/Winged helix DNA-binding domain"/>
    <property type="match status" value="1"/>
</dbReference>
<dbReference type="Gene3D" id="3.40.190.290">
    <property type="match status" value="1"/>
</dbReference>
<dbReference type="EMBL" id="FPKU01000004">
    <property type="protein sequence ID" value="SFZ86731.1"/>
    <property type="molecule type" value="Genomic_DNA"/>
</dbReference>
<gene>
    <name evidence="6" type="ORF">SAMN02983003_3925</name>
</gene>
<keyword evidence="4" id="KW-0804">Transcription</keyword>
<evidence type="ECO:0000256" key="4">
    <source>
        <dbReference type="ARBA" id="ARBA00023163"/>
    </source>
</evidence>
<keyword evidence="2" id="KW-0805">Transcription regulation</keyword>
<sequence length="310" mass="33856">MAMLRTGLIYFDQAVRHGSIRKAAETLHVASSAVNRQLLQLEEELAIPLFERLPRGIRPTAAGEVVLAYVRRWNREAQLLRQEVGGLRDGVRGTIRIAAAESFTEEVIPTALKTLQASFPHVDYSLISGDNHRITSELFAKDADVALAFDVSDNVRAEIVASVTSPLGVICPPGHPLSSLDRVTLSDCAPYPLVVPGRDWMLHSGLSILFQGGSAPGRIVATAERPGMLKALVRAGIGIAFLTAMGVERDLEDKRLVWVPLAGGIIKPATISLMIARGRIPPLYTMMFIDILRRQLGWSETRDGGRYDFG</sequence>
<dbReference type="RefSeq" id="WP_177282647.1">
    <property type="nucleotide sequence ID" value="NZ_FPKU01000004.1"/>
</dbReference>
<dbReference type="PANTHER" id="PTHR30419:SF8">
    <property type="entry name" value="NITROGEN ASSIMILATION TRANSCRIPTIONAL ACTIVATOR-RELATED"/>
    <property type="match status" value="1"/>
</dbReference>
<dbReference type="Pfam" id="PF00126">
    <property type="entry name" value="HTH_1"/>
    <property type="match status" value="1"/>
</dbReference>
<dbReference type="PANTHER" id="PTHR30419">
    <property type="entry name" value="HTH-TYPE TRANSCRIPTIONAL REGULATOR YBHD"/>
    <property type="match status" value="1"/>
</dbReference>
<dbReference type="PROSITE" id="PS50931">
    <property type="entry name" value="HTH_LYSR"/>
    <property type="match status" value="1"/>
</dbReference>
<dbReference type="CDD" id="cd05466">
    <property type="entry name" value="PBP2_LTTR_substrate"/>
    <property type="match status" value="1"/>
</dbReference>
<dbReference type="GO" id="GO:0005829">
    <property type="term" value="C:cytosol"/>
    <property type="evidence" value="ECO:0007669"/>
    <property type="project" value="TreeGrafter"/>
</dbReference>
<dbReference type="PRINTS" id="PR00039">
    <property type="entry name" value="HTHLYSR"/>
</dbReference>
<feature type="domain" description="HTH lysR-type" evidence="5">
    <location>
        <begin position="3"/>
        <end position="60"/>
    </location>
</feature>
<dbReference type="InterPro" id="IPR050950">
    <property type="entry name" value="HTH-type_LysR_regulators"/>
</dbReference>
<accession>A0A1K2I3D3</accession>
<dbReference type="AlphaFoldDB" id="A0A1K2I3D3"/>
<keyword evidence="7" id="KW-1185">Reference proteome</keyword>
<evidence type="ECO:0000313" key="6">
    <source>
        <dbReference type="EMBL" id="SFZ86731.1"/>
    </source>
</evidence>
<dbReference type="InterPro" id="IPR036390">
    <property type="entry name" value="WH_DNA-bd_sf"/>
</dbReference>
<dbReference type="InterPro" id="IPR000847">
    <property type="entry name" value="LysR_HTH_N"/>
</dbReference>
<dbReference type="SUPFAM" id="SSF46785">
    <property type="entry name" value="Winged helix' DNA-binding domain"/>
    <property type="match status" value="1"/>
</dbReference>
<dbReference type="Proteomes" id="UP000183447">
    <property type="component" value="Unassembled WGS sequence"/>
</dbReference>
<comment type="similarity">
    <text evidence="1">Belongs to the LysR transcriptional regulatory family.</text>
</comment>
<evidence type="ECO:0000256" key="1">
    <source>
        <dbReference type="ARBA" id="ARBA00009437"/>
    </source>
</evidence>
<dbReference type="InterPro" id="IPR005119">
    <property type="entry name" value="LysR_subst-bd"/>
</dbReference>
<dbReference type="SUPFAM" id="SSF53850">
    <property type="entry name" value="Periplasmic binding protein-like II"/>
    <property type="match status" value="1"/>
</dbReference>
<dbReference type="Pfam" id="PF03466">
    <property type="entry name" value="LysR_substrate"/>
    <property type="match status" value="1"/>
</dbReference>
<organism evidence="6 7">
    <name type="scientific">Devosia enhydra</name>
    <dbReference type="NCBI Taxonomy" id="665118"/>
    <lineage>
        <taxon>Bacteria</taxon>
        <taxon>Pseudomonadati</taxon>
        <taxon>Pseudomonadota</taxon>
        <taxon>Alphaproteobacteria</taxon>
        <taxon>Hyphomicrobiales</taxon>
        <taxon>Devosiaceae</taxon>
        <taxon>Devosia</taxon>
    </lineage>
</organism>